<evidence type="ECO:0008006" key="4">
    <source>
        <dbReference type="Google" id="ProtNLM"/>
    </source>
</evidence>
<dbReference type="RefSeq" id="WP_184968748.1">
    <property type="nucleotide sequence ID" value="NZ_JACHIN010000010.1"/>
</dbReference>
<name>A0A7W8A9A9_9ACTN</name>
<gene>
    <name evidence="2" type="ORF">HNR40_006904</name>
</gene>
<evidence type="ECO:0000313" key="3">
    <source>
        <dbReference type="Proteomes" id="UP000568380"/>
    </source>
</evidence>
<accession>A0A7W8A9A9</accession>
<keyword evidence="1" id="KW-0732">Signal</keyword>
<feature type="chain" id="PRO_5030635964" description="Secreted protein" evidence="1">
    <location>
        <begin position="27"/>
        <end position="186"/>
    </location>
</feature>
<keyword evidence="3" id="KW-1185">Reference proteome</keyword>
<evidence type="ECO:0000256" key="1">
    <source>
        <dbReference type="SAM" id="SignalP"/>
    </source>
</evidence>
<comment type="caution">
    <text evidence="2">The sequence shown here is derived from an EMBL/GenBank/DDBJ whole genome shotgun (WGS) entry which is preliminary data.</text>
</comment>
<reference evidence="2 3" key="1">
    <citation type="submission" date="2020-08" db="EMBL/GenBank/DDBJ databases">
        <title>Genomic Encyclopedia of Type Strains, Phase IV (KMG-IV): sequencing the most valuable type-strain genomes for metagenomic binning, comparative biology and taxonomic classification.</title>
        <authorList>
            <person name="Goeker M."/>
        </authorList>
    </citation>
    <scope>NUCLEOTIDE SEQUENCE [LARGE SCALE GENOMIC DNA]</scope>
    <source>
        <strain evidence="2 3">DSM 45385</strain>
    </source>
</reference>
<sequence length="186" mass="20204">MFLKRLLPLIMALAVAMIAAGVPASADPAPTVGADSTPGQTTTADTYPLVHAEPGDGCKVTDPCEAEPPTVLKKPITPQDAAACTPHSSNGYVCGKIYGTGKYINNWDAQRQPFTGLMTCDYQANLSVYAGSTRIYSQWSPRRPECSFRGWFTVDTRQSFPTGTTACISWYESDERVGRMCFNLTF</sequence>
<organism evidence="2 3">
    <name type="scientific">Nonomuraea endophytica</name>
    <dbReference type="NCBI Taxonomy" id="714136"/>
    <lineage>
        <taxon>Bacteria</taxon>
        <taxon>Bacillati</taxon>
        <taxon>Actinomycetota</taxon>
        <taxon>Actinomycetes</taxon>
        <taxon>Streptosporangiales</taxon>
        <taxon>Streptosporangiaceae</taxon>
        <taxon>Nonomuraea</taxon>
    </lineage>
</organism>
<dbReference type="Proteomes" id="UP000568380">
    <property type="component" value="Unassembled WGS sequence"/>
</dbReference>
<feature type="signal peptide" evidence="1">
    <location>
        <begin position="1"/>
        <end position="26"/>
    </location>
</feature>
<evidence type="ECO:0000313" key="2">
    <source>
        <dbReference type="EMBL" id="MBB5081409.1"/>
    </source>
</evidence>
<dbReference type="AlphaFoldDB" id="A0A7W8A9A9"/>
<dbReference type="EMBL" id="JACHIN010000010">
    <property type="protein sequence ID" value="MBB5081409.1"/>
    <property type="molecule type" value="Genomic_DNA"/>
</dbReference>
<proteinExistence type="predicted"/>
<protein>
    <recommendedName>
        <fullName evidence="4">Secreted protein</fullName>
    </recommendedName>
</protein>